<feature type="transmembrane region" description="Helical" evidence="1">
    <location>
        <begin position="185"/>
        <end position="208"/>
    </location>
</feature>
<organism evidence="2 3">
    <name type="scientific">Sutcliffiella tianshenii</name>
    <dbReference type="NCBI Taxonomy" id="1463404"/>
    <lineage>
        <taxon>Bacteria</taxon>
        <taxon>Bacillati</taxon>
        <taxon>Bacillota</taxon>
        <taxon>Bacilli</taxon>
        <taxon>Bacillales</taxon>
        <taxon>Bacillaceae</taxon>
        <taxon>Sutcliffiella</taxon>
    </lineage>
</organism>
<accession>A0ABS2P0N6</accession>
<feature type="transmembrane region" description="Helical" evidence="1">
    <location>
        <begin position="259"/>
        <end position="277"/>
    </location>
</feature>
<dbReference type="Proteomes" id="UP000737402">
    <property type="component" value="Unassembled WGS sequence"/>
</dbReference>
<keyword evidence="3" id="KW-1185">Reference proteome</keyword>
<keyword evidence="1" id="KW-0472">Membrane</keyword>
<feature type="transmembrane region" description="Helical" evidence="1">
    <location>
        <begin position="228"/>
        <end position="247"/>
    </location>
</feature>
<feature type="transmembrane region" description="Helical" evidence="1">
    <location>
        <begin position="297"/>
        <end position="318"/>
    </location>
</feature>
<evidence type="ECO:0000256" key="1">
    <source>
        <dbReference type="SAM" id="Phobius"/>
    </source>
</evidence>
<reference evidence="2 3" key="1">
    <citation type="submission" date="2021-01" db="EMBL/GenBank/DDBJ databases">
        <title>Genomic Encyclopedia of Type Strains, Phase IV (KMG-IV): sequencing the most valuable type-strain genomes for metagenomic binning, comparative biology and taxonomic classification.</title>
        <authorList>
            <person name="Goeker M."/>
        </authorList>
    </citation>
    <scope>NUCLEOTIDE SEQUENCE [LARGE SCALE GENOMIC DNA]</scope>
    <source>
        <strain evidence="2 3">DSM 25879</strain>
    </source>
</reference>
<evidence type="ECO:0000313" key="3">
    <source>
        <dbReference type="Proteomes" id="UP000737402"/>
    </source>
</evidence>
<keyword evidence="1" id="KW-0812">Transmembrane</keyword>
<feature type="transmembrane region" description="Helical" evidence="1">
    <location>
        <begin position="76"/>
        <end position="102"/>
    </location>
</feature>
<keyword evidence="1" id="KW-1133">Transmembrane helix</keyword>
<proteinExistence type="predicted"/>
<protein>
    <submittedName>
        <fullName evidence="2">Uncharacterized protein</fullName>
    </submittedName>
</protein>
<sequence>MNLIDLYIQEVTKRLSIKTREDIALELKSTIEDMLPDNYTEEDVKEVLSSLGNPAVLASNYQERPMHLIGPRYYDLYVSLLKMILPIAMGITMLVLVVTSIFSHSGETSLLNMILTILGEGIWGVISTGIQVFFWVTLVFAIIERTDSSNKQLPITKNFKEWTPDDLKDVPYLPKEKMVSKVEAIGGLIWTTIWATCYFNAPNLIGVYEKGEGGLQFVMPTFNQDALLSYWPLVVLIIGLELALVVYKWRTAVWTKSLAIYNALAQLISLTVFIIIIRDSSILNEAFVTYMKELFGLGFSMKWVLVVAVLSFIFSAVAEGYRGFKKALG</sequence>
<comment type="caution">
    <text evidence="2">The sequence shown here is derived from an EMBL/GenBank/DDBJ whole genome shotgun (WGS) entry which is preliminary data.</text>
</comment>
<gene>
    <name evidence="2" type="ORF">JOC95_001852</name>
</gene>
<evidence type="ECO:0000313" key="2">
    <source>
        <dbReference type="EMBL" id="MBM7620000.1"/>
    </source>
</evidence>
<name>A0ABS2P0N6_9BACI</name>
<dbReference type="RefSeq" id="WP_204415319.1">
    <property type="nucleotide sequence ID" value="NZ_JAFBED010000003.1"/>
</dbReference>
<dbReference type="EMBL" id="JAFBED010000003">
    <property type="protein sequence ID" value="MBM7620000.1"/>
    <property type="molecule type" value="Genomic_DNA"/>
</dbReference>
<feature type="transmembrane region" description="Helical" evidence="1">
    <location>
        <begin position="122"/>
        <end position="143"/>
    </location>
</feature>
<dbReference type="Pfam" id="PF22564">
    <property type="entry name" value="HAAS"/>
    <property type="match status" value="1"/>
</dbReference>